<comment type="similarity">
    <text evidence="3">Belongs to the thiolase-like superfamily. Beta-ketoacyl-ACP synthases family.</text>
</comment>
<dbReference type="SMART" id="SM00825">
    <property type="entry name" value="PKS_KS"/>
    <property type="match status" value="1"/>
</dbReference>
<evidence type="ECO:0000313" key="6">
    <source>
        <dbReference type="EMBL" id="OLN89232.1"/>
    </source>
</evidence>
<dbReference type="InterPro" id="IPR014030">
    <property type="entry name" value="Ketoacyl_synth_N"/>
</dbReference>
<dbReference type="AlphaFoldDB" id="A0A1Q8RWS2"/>
<sequence>MKLIENHETEAVNGHVPPSPTKLTLRPHPIAISGMALRVPRGLESPQDFWEFLLAKGDVSGRVPESRHSISASYPDVLPSFDTGRFSLRRAELELADHQQRRLLEVVRQAFDDAAEINLKLWGRLARDAKQGPETRVCESAVIGGVNLVMAPRMTTFMSGKSIISQEGHCRAFPDDAKGYVSGEAVTAVFIKPLDATFRDGNPVRAVIRSVITNSDGKMQEIAHQSTESEETLMRKAYQDPGVSDLYQTAFVECHDTGTPVGDPIKANVVARVFGDAGAYIGSVKPNLGHSRGASGLTSLFKAVLSLENRPIPPSIKFAKPNPKIPFKERKWTVPIEPSPWPQDHLERVSVNSFGIAGSNAHAIVDSACGFKVCGSSSTPIAGTSSLIESRPHSFTVFSDISPVSAEDGERVPLLEQENPE</sequence>
<dbReference type="InterPro" id="IPR032821">
    <property type="entry name" value="PKS_assoc"/>
</dbReference>
<evidence type="ECO:0000259" key="5">
    <source>
        <dbReference type="PROSITE" id="PS52004"/>
    </source>
</evidence>
<keyword evidence="3" id="KW-0808">Transferase</keyword>
<dbReference type="InterPro" id="IPR020841">
    <property type="entry name" value="PKS_Beta-ketoAc_synthase_dom"/>
</dbReference>
<dbReference type="Pfam" id="PF00109">
    <property type="entry name" value="ketoacyl-synt"/>
    <property type="match status" value="2"/>
</dbReference>
<dbReference type="Pfam" id="PF02801">
    <property type="entry name" value="Ketoacyl-synt_C"/>
    <property type="match status" value="1"/>
</dbReference>
<evidence type="ECO:0000256" key="3">
    <source>
        <dbReference type="RuleBase" id="RU003694"/>
    </source>
</evidence>
<dbReference type="GO" id="GO:0006633">
    <property type="term" value="P:fatty acid biosynthetic process"/>
    <property type="evidence" value="ECO:0007669"/>
    <property type="project" value="TreeGrafter"/>
</dbReference>
<evidence type="ECO:0000256" key="2">
    <source>
        <dbReference type="ARBA" id="ARBA00022553"/>
    </source>
</evidence>
<dbReference type="GO" id="GO:0004312">
    <property type="term" value="F:fatty acid synthase activity"/>
    <property type="evidence" value="ECO:0007669"/>
    <property type="project" value="TreeGrafter"/>
</dbReference>
<keyword evidence="2" id="KW-0597">Phosphoprotein</keyword>
<dbReference type="InterPro" id="IPR014031">
    <property type="entry name" value="Ketoacyl_synth_C"/>
</dbReference>
<dbReference type="SUPFAM" id="SSF53901">
    <property type="entry name" value="Thiolase-like"/>
    <property type="match status" value="2"/>
</dbReference>
<dbReference type="Gene3D" id="3.40.47.10">
    <property type="match status" value="2"/>
</dbReference>
<dbReference type="Pfam" id="PF16197">
    <property type="entry name" value="KAsynt_C_assoc"/>
    <property type="match status" value="1"/>
</dbReference>
<dbReference type="GO" id="GO:0044550">
    <property type="term" value="P:secondary metabolite biosynthetic process"/>
    <property type="evidence" value="ECO:0007669"/>
    <property type="project" value="TreeGrafter"/>
</dbReference>
<comment type="caution">
    <text evidence="6">The sequence shown here is derived from an EMBL/GenBank/DDBJ whole genome shotgun (WGS) entry which is preliminary data.</text>
</comment>
<dbReference type="PANTHER" id="PTHR43775:SF28">
    <property type="entry name" value="SYNTHASE, PUTATIVE-RELATED"/>
    <property type="match status" value="1"/>
</dbReference>
<reference evidence="6 7" key="1">
    <citation type="submission" date="2016-11" db="EMBL/GenBank/DDBJ databases">
        <title>Draft Genome Assembly of Colletotrichum chlorophyti a pathogen of herbaceous plants.</title>
        <authorList>
            <person name="Gan P."/>
            <person name="Narusaka M."/>
            <person name="Tsushima A."/>
            <person name="Narusaka Y."/>
            <person name="Takano Y."/>
            <person name="Shirasu K."/>
        </authorList>
    </citation>
    <scope>NUCLEOTIDE SEQUENCE [LARGE SCALE GENOMIC DNA]</scope>
    <source>
        <strain evidence="6 7">NTL11</strain>
    </source>
</reference>
<dbReference type="PROSITE" id="PS52004">
    <property type="entry name" value="KS3_2"/>
    <property type="match status" value="1"/>
</dbReference>
<evidence type="ECO:0000256" key="4">
    <source>
        <dbReference type="SAM" id="MobiDB-lite"/>
    </source>
</evidence>
<feature type="region of interest" description="Disordered" evidence="4">
    <location>
        <begin position="1"/>
        <end position="24"/>
    </location>
</feature>
<protein>
    <submittedName>
        <fullName evidence="6">Phthiocerol synthesis polyketide synthase type I PpsC</fullName>
    </submittedName>
</protein>
<feature type="domain" description="Ketosynthase family 3 (KS3)" evidence="5">
    <location>
        <begin position="27"/>
        <end position="367"/>
    </location>
</feature>
<keyword evidence="1" id="KW-0596">Phosphopantetheine</keyword>
<dbReference type="OrthoDB" id="329835at2759"/>
<gene>
    <name evidence="6" type="ORF">CCHL11_09617</name>
</gene>
<dbReference type="EMBL" id="MPGH01000082">
    <property type="protein sequence ID" value="OLN89232.1"/>
    <property type="molecule type" value="Genomic_DNA"/>
</dbReference>
<dbReference type="PANTHER" id="PTHR43775">
    <property type="entry name" value="FATTY ACID SYNTHASE"/>
    <property type="match status" value="1"/>
</dbReference>
<organism evidence="6 7">
    <name type="scientific">Colletotrichum chlorophyti</name>
    <dbReference type="NCBI Taxonomy" id="708187"/>
    <lineage>
        <taxon>Eukaryota</taxon>
        <taxon>Fungi</taxon>
        <taxon>Dikarya</taxon>
        <taxon>Ascomycota</taxon>
        <taxon>Pezizomycotina</taxon>
        <taxon>Sordariomycetes</taxon>
        <taxon>Hypocreomycetidae</taxon>
        <taxon>Glomerellales</taxon>
        <taxon>Glomerellaceae</taxon>
        <taxon>Colletotrichum</taxon>
    </lineage>
</organism>
<evidence type="ECO:0000256" key="1">
    <source>
        <dbReference type="ARBA" id="ARBA00022450"/>
    </source>
</evidence>
<dbReference type="InterPro" id="IPR016039">
    <property type="entry name" value="Thiolase-like"/>
</dbReference>
<keyword evidence="7" id="KW-1185">Reference proteome</keyword>
<dbReference type="Proteomes" id="UP000186583">
    <property type="component" value="Unassembled WGS sequence"/>
</dbReference>
<evidence type="ECO:0000313" key="7">
    <source>
        <dbReference type="Proteomes" id="UP000186583"/>
    </source>
</evidence>
<feature type="compositionally biased region" description="Basic and acidic residues" evidence="4">
    <location>
        <begin position="1"/>
        <end position="10"/>
    </location>
</feature>
<accession>A0A1Q8RWS2</accession>
<dbReference type="CDD" id="cd00833">
    <property type="entry name" value="PKS"/>
    <property type="match status" value="1"/>
</dbReference>
<name>A0A1Q8RWS2_9PEZI</name>
<proteinExistence type="inferred from homology"/>
<dbReference type="STRING" id="708187.A0A1Q8RWS2"/>
<dbReference type="InterPro" id="IPR050091">
    <property type="entry name" value="PKS_NRPS_Biosynth_Enz"/>
</dbReference>